<feature type="binding site" evidence="11">
    <location>
        <position position="234"/>
    </location>
    <ligand>
        <name>substrate</name>
    </ligand>
</feature>
<dbReference type="GO" id="GO:0008483">
    <property type="term" value="F:transaminase activity"/>
    <property type="evidence" value="ECO:0007669"/>
    <property type="project" value="UniProtKB-KW"/>
</dbReference>
<evidence type="ECO:0000256" key="2">
    <source>
        <dbReference type="ARBA" id="ARBA00008609"/>
    </source>
</evidence>
<comment type="function">
    <text evidence="12">The glycine cleavage system catalyzes the degradation of glycine.</text>
</comment>
<evidence type="ECO:0000256" key="9">
    <source>
        <dbReference type="ARBA" id="ARBA00031395"/>
    </source>
</evidence>
<dbReference type="InterPro" id="IPR006223">
    <property type="entry name" value="GcvT"/>
</dbReference>
<dbReference type="GO" id="GO:0005739">
    <property type="term" value="C:mitochondrion"/>
    <property type="evidence" value="ECO:0007669"/>
    <property type="project" value="UniProtKB-SubCell"/>
</dbReference>
<dbReference type="FunFam" id="4.10.1250.10:FF:000002">
    <property type="entry name" value="Aminomethyltransferase"/>
    <property type="match status" value="1"/>
</dbReference>
<comment type="caution">
    <text evidence="15">The sequence shown here is derived from an EMBL/GenBank/DDBJ whole genome shotgun (WGS) entry which is preliminary data.</text>
</comment>
<dbReference type="PANTHER" id="PTHR43757">
    <property type="entry name" value="AMINOMETHYLTRANSFERASE"/>
    <property type="match status" value="1"/>
</dbReference>
<evidence type="ECO:0000256" key="8">
    <source>
        <dbReference type="ARBA" id="ARBA00023128"/>
    </source>
</evidence>
<evidence type="ECO:0000313" key="16">
    <source>
        <dbReference type="Proteomes" id="UP000324585"/>
    </source>
</evidence>
<dbReference type="GO" id="GO:0032259">
    <property type="term" value="P:methylation"/>
    <property type="evidence" value="ECO:0007669"/>
    <property type="project" value="UniProtKB-KW"/>
</dbReference>
<dbReference type="Gene3D" id="3.30.1360.120">
    <property type="entry name" value="Probable tRNA modification gtpase trme, domain 1"/>
    <property type="match status" value="1"/>
</dbReference>
<keyword evidence="16" id="KW-1185">Reference proteome</keyword>
<dbReference type="FunFam" id="3.30.70.1400:FF:000001">
    <property type="entry name" value="Aminomethyltransferase"/>
    <property type="match status" value="1"/>
</dbReference>
<dbReference type="SUPFAM" id="SSF101790">
    <property type="entry name" value="Aminomethyltransferase beta-barrel domain"/>
    <property type="match status" value="1"/>
</dbReference>
<dbReference type="GO" id="GO:0004047">
    <property type="term" value="F:aminomethyltransferase activity"/>
    <property type="evidence" value="ECO:0007669"/>
    <property type="project" value="UniProtKB-EC"/>
</dbReference>
<dbReference type="InterPro" id="IPR006222">
    <property type="entry name" value="GCVT_N"/>
</dbReference>
<accession>A0A5J4YSL1</accession>
<evidence type="ECO:0000256" key="5">
    <source>
        <dbReference type="ARBA" id="ARBA00022576"/>
    </source>
</evidence>
<evidence type="ECO:0000313" key="15">
    <source>
        <dbReference type="EMBL" id="KAA8493900.1"/>
    </source>
</evidence>
<keyword evidence="7 12" id="KW-0809">Transit peptide</keyword>
<evidence type="ECO:0000256" key="11">
    <source>
        <dbReference type="PIRSR" id="PIRSR006487-1"/>
    </source>
</evidence>
<dbReference type="InterPro" id="IPR027266">
    <property type="entry name" value="TrmE/GcvT-like"/>
</dbReference>
<name>A0A5J4YSL1_PORPP</name>
<proteinExistence type="inferred from homology"/>
<keyword evidence="6 12" id="KW-0808">Transferase</keyword>
<dbReference type="GO" id="GO:0005960">
    <property type="term" value="C:glycine cleavage complex"/>
    <property type="evidence" value="ECO:0007669"/>
    <property type="project" value="InterPro"/>
</dbReference>
<evidence type="ECO:0000256" key="4">
    <source>
        <dbReference type="ARBA" id="ARBA00012616"/>
    </source>
</evidence>
<dbReference type="OMA" id="MPVQYPA"/>
<evidence type="ECO:0000256" key="12">
    <source>
        <dbReference type="RuleBase" id="RU003981"/>
    </source>
</evidence>
<dbReference type="OrthoDB" id="10263536at2759"/>
<dbReference type="InterPro" id="IPR013977">
    <property type="entry name" value="GcvT_C"/>
</dbReference>
<keyword evidence="15" id="KW-0489">Methyltransferase</keyword>
<dbReference type="Proteomes" id="UP000324585">
    <property type="component" value="Unassembled WGS sequence"/>
</dbReference>
<feature type="domain" description="Aminomethyltransferase C-terminal" evidence="14">
    <location>
        <begin position="320"/>
        <end position="398"/>
    </location>
</feature>
<comment type="subcellular location">
    <subcellularLocation>
        <location evidence="1 12">Mitochondrion</location>
    </subcellularLocation>
</comment>
<comment type="subunit">
    <text evidence="3 12">The glycine cleavage system is composed of four proteins: P, T, L and H.</text>
</comment>
<dbReference type="Pfam" id="PF01571">
    <property type="entry name" value="GCV_T"/>
    <property type="match status" value="1"/>
</dbReference>
<dbReference type="PANTHER" id="PTHR43757:SF2">
    <property type="entry name" value="AMINOMETHYLTRANSFERASE, MITOCHONDRIAL"/>
    <property type="match status" value="1"/>
</dbReference>
<dbReference type="Gene3D" id="4.10.1250.10">
    <property type="entry name" value="Aminomethyltransferase fragment"/>
    <property type="match status" value="1"/>
</dbReference>
<organism evidence="15 16">
    <name type="scientific">Porphyridium purpureum</name>
    <name type="common">Red alga</name>
    <name type="synonym">Porphyridium cruentum</name>
    <dbReference type="NCBI Taxonomy" id="35688"/>
    <lineage>
        <taxon>Eukaryota</taxon>
        <taxon>Rhodophyta</taxon>
        <taxon>Bangiophyceae</taxon>
        <taxon>Porphyridiales</taxon>
        <taxon>Porphyridiaceae</taxon>
        <taxon>Porphyridium</taxon>
    </lineage>
</organism>
<sequence length="407" mass="43466">MRGGQERVARVVRSAMISGLRGRGYAAAAAAGGALKQTVLHDKHMAIGGKMVEFAGYDMPVQYPDGIMESHLWVRANAGLFDVSHMGQVRLHGKDRVAFLEKLVVADVAGMAPHTGGLSVLTNANGGIIDDTIITNLGDVTGMVINAGCKDKDLAHMREHLEAAKKSGMDVDLEVIEDHELLALQGPKAMEVLIKHCTGIDFVHMPFMMASYGTIAGAKCLVTRCGYTGEDGFEISMPAAKTLEIFEMLTADAAVRPVGLGARDSLRMEAGLCLYGNDIDETTTPVEAALTWTIGKRRKEQGGFLGDKVILKQLAEGVSKRRCGFLVEKGAPPRGHETILSEDGQEVGVVTSGGFAPSVGKPIGMGYVNKPHNKSGTKLQVVVRKKANPILISKTPFVPSGYYKVPE</sequence>
<evidence type="ECO:0000256" key="1">
    <source>
        <dbReference type="ARBA" id="ARBA00004173"/>
    </source>
</evidence>
<comment type="catalytic activity">
    <reaction evidence="10 12">
        <text>N(6)-[(R)-S(8)-aminomethyldihydrolipoyl]-L-lysyl-[protein] + (6S)-5,6,7,8-tetrahydrofolate = N(6)-[(R)-dihydrolipoyl]-L-lysyl-[protein] + (6R)-5,10-methylene-5,6,7,8-tetrahydrofolate + NH4(+)</text>
        <dbReference type="Rhea" id="RHEA:16945"/>
        <dbReference type="Rhea" id="RHEA-COMP:10475"/>
        <dbReference type="Rhea" id="RHEA-COMP:10492"/>
        <dbReference type="ChEBI" id="CHEBI:15636"/>
        <dbReference type="ChEBI" id="CHEBI:28938"/>
        <dbReference type="ChEBI" id="CHEBI:57453"/>
        <dbReference type="ChEBI" id="CHEBI:83100"/>
        <dbReference type="ChEBI" id="CHEBI:83143"/>
        <dbReference type="EC" id="2.1.2.10"/>
    </reaction>
</comment>
<dbReference type="EC" id="2.1.2.10" evidence="4 12"/>
<evidence type="ECO:0000259" key="13">
    <source>
        <dbReference type="Pfam" id="PF01571"/>
    </source>
</evidence>
<gene>
    <name evidence="15" type="ORF">FVE85_3875</name>
</gene>
<evidence type="ECO:0000256" key="6">
    <source>
        <dbReference type="ARBA" id="ARBA00022679"/>
    </source>
</evidence>
<dbReference type="Pfam" id="PF08669">
    <property type="entry name" value="GCV_T_C"/>
    <property type="match status" value="1"/>
</dbReference>
<reference evidence="16" key="1">
    <citation type="journal article" date="2019" name="Nat. Commun.">
        <title>Expansion of phycobilisome linker gene families in mesophilic red algae.</title>
        <authorList>
            <person name="Lee J."/>
            <person name="Kim D."/>
            <person name="Bhattacharya D."/>
            <person name="Yoon H.S."/>
        </authorList>
    </citation>
    <scope>NUCLEOTIDE SEQUENCE [LARGE SCALE GENOMIC DNA]</scope>
    <source>
        <strain evidence="16">CCMP 1328</strain>
    </source>
</reference>
<dbReference type="Gene3D" id="2.40.30.110">
    <property type="entry name" value="Aminomethyltransferase beta-barrel domains"/>
    <property type="match status" value="1"/>
</dbReference>
<dbReference type="GO" id="GO:0006546">
    <property type="term" value="P:glycine catabolic process"/>
    <property type="evidence" value="ECO:0007669"/>
    <property type="project" value="InterPro"/>
</dbReference>
<dbReference type="PIRSF" id="PIRSF006487">
    <property type="entry name" value="GcvT"/>
    <property type="match status" value="1"/>
</dbReference>
<protein>
    <recommendedName>
        <fullName evidence="4 12">Aminomethyltransferase</fullName>
        <ecNumber evidence="4 12">2.1.2.10</ecNumber>
    </recommendedName>
    <alternativeName>
        <fullName evidence="9 12">Glycine cleavage system T protein</fullName>
    </alternativeName>
</protein>
<dbReference type="NCBIfam" id="NF001567">
    <property type="entry name" value="PRK00389.1"/>
    <property type="match status" value="1"/>
</dbReference>
<evidence type="ECO:0000256" key="10">
    <source>
        <dbReference type="ARBA" id="ARBA00047665"/>
    </source>
</evidence>
<dbReference type="InterPro" id="IPR029043">
    <property type="entry name" value="GcvT/YgfZ_C"/>
</dbReference>
<dbReference type="EMBL" id="VRMN01000005">
    <property type="protein sequence ID" value="KAA8493900.1"/>
    <property type="molecule type" value="Genomic_DNA"/>
</dbReference>
<evidence type="ECO:0000256" key="7">
    <source>
        <dbReference type="ARBA" id="ARBA00022946"/>
    </source>
</evidence>
<dbReference type="AlphaFoldDB" id="A0A5J4YSL1"/>
<keyword evidence="8 12" id="KW-0496">Mitochondrion</keyword>
<comment type="similarity">
    <text evidence="2 12">Belongs to the GcvT family.</text>
</comment>
<dbReference type="SUPFAM" id="SSF103025">
    <property type="entry name" value="Folate-binding domain"/>
    <property type="match status" value="1"/>
</dbReference>
<feature type="domain" description="GCVT N-terminal" evidence="13">
    <location>
        <begin position="40"/>
        <end position="296"/>
    </location>
</feature>
<evidence type="ECO:0000256" key="3">
    <source>
        <dbReference type="ARBA" id="ARBA00011690"/>
    </source>
</evidence>
<dbReference type="Gene3D" id="3.30.70.1400">
    <property type="entry name" value="Aminomethyltransferase beta-barrel domains"/>
    <property type="match status" value="1"/>
</dbReference>
<dbReference type="InterPro" id="IPR028896">
    <property type="entry name" value="GcvT/YgfZ/DmdA"/>
</dbReference>
<dbReference type="GO" id="GO:0008168">
    <property type="term" value="F:methyltransferase activity"/>
    <property type="evidence" value="ECO:0007669"/>
    <property type="project" value="UniProtKB-KW"/>
</dbReference>
<dbReference type="NCBIfam" id="TIGR00528">
    <property type="entry name" value="gcvT"/>
    <property type="match status" value="1"/>
</dbReference>
<keyword evidence="5 12" id="KW-0032">Aminotransferase</keyword>
<evidence type="ECO:0000259" key="14">
    <source>
        <dbReference type="Pfam" id="PF08669"/>
    </source>
</evidence>